<sequence length="56" mass="5754">MERRTPPPRGAADALDASDGTAETVMAEGSGAVGECVVWESLAPTLTLPRWAGEGI</sequence>
<proteinExistence type="predicted"/>
<evidence type="ECO:0000313" key="2">
    <source>
        <dbReference type="EMBL" id="CCC99858.1"/>
    </source>
</evidence>
<feature type="region of interest" description="Disordered" evidence="1">
    <location>
        <begin position="1"/>
        <end position="24"/>
    </location>
</feature>
<evidence type="ECO:0000313" key="3">
    <source>
        <dbReference type="Proteomes" id="UP000007319"/>
    </source>
</evidence>
<protein>
    <submittedName>
        <fullName evidence="2">Uncharacterized protein</fullName>
    </submittedName>
</protein>
<accession>A0A9P1JU56</accession>
<keyword evidence="3" id="KW-1185">Reference proteome</keyword>
<name>A0A9P1JU56_9PROT</name>
<dbReference type="EMBL" id="HE577328">
    <property type="protein sequence ID" value="CCC99858.1"/>
    <property type="molecule type" value="Genomic_DNA"/>
</dbReference>
<gene>
    <name evidence="2" type="ORF">AZOBR_p130046</name>
</gene>
<dbReference type="Proteomes" id="UP000007319">
    <property type="component" value="Plasmid AZOBR_p1"/>
</dbReference>
<dbReference type="KEGG" id="abs:AZOBR_p130046"/>
<evidence type="ECO:0000256" key="1">
    <source>
        <dbReference type="SAM" id="MobiDB-lite"/>
    </source>
</evidence>
<keyword evidence="2" id="KW-0614">Plasmid</keyword>
<geneLocation type="plasmid" evidence="2 3">
    <name>AZOBR_p1</name>
</geneLocation>
<dbReference type="AlphaFoldDB" id="A0A9P1JU56"/>
<reference evidence="2 3" key="1">
    <citation type="journal article" date="2011" name="PLoS Genet.">
        <title>Azospirillum genomes reveal transition of bacteria from aquatic to terrestrial environments.</title>
        <authorList>
            <person name="Wisniewski-Dye F."/>
            <person name="Borziak K."/>
            <person name="Khalsa-Moyers G."/>
            <person name="Alexandre G."/>
            <person name="Sukharnikov L.O."/>
            <person name="Wuichet K."/>
            <person name="Hurst G.B."/>
            <person name="McDonald W.H."/>
            <person name="Robertson J.S."/>
            <person name="Barbe V."/>
            <person name="Calteau A."/>
            <person name="Rouy Z."/>
            <person name="Mangenot S."/>
            <person name="Prigent-Combaret C."/>
            <person name="Normand P."/>
            <person name="Boyer M."/>
            <person name="Siguier P."/>
            <person name="Dessaux Y."/>
            <person name="Elmerich C."/>
            <person name="Condemine G."/>
            <person name="Krishnen G."/>
            <person name="Kennedy I."/>
            <person name="Paterson A.H."/>
            <person name="Gonzalez V."/>
            <person name="Mavingui P."/>
            <person name="Zhulin I.B."/>
        </authorList>
    </citation>
    <scope>NUCLEOTIDE SEQUENCE [LARGE SCALE GENOMIC DNA]</scope>
    <source>
        <strain evidence="2 3">Sp245</strain>
    </source>
</reference>
<organism evidence="2 3">
    <name type="scientific">Azospirillum baldaniorum</name>
    <dbReference type="NCBI Taxonomy" id="1064539"/>
    <lineage>
        <taxon>Bacteria</taxon>
        <taxon>Pseudomonadati</taxon>
        <taxon>Pseudomonadota</taxon>
        <taxon>Alphaproteobacteria</taxon>
        <taxon>Rhodospirillales</taxon>
        <taxon>Azospirillaceae</taxon>
        <taxon>Azospirillum</taxon>
    </lineage>
</organism>